<sequence length="60" mass="6604">MVEDDQFHAAYLSDAVTEALPEVSQIVLARDGAEGEALARRDRIEAVVMYLQMPGRNGID</sequence>
<dbReference type="SUPFAM" id="SSF52172">
    <property type="entry name" value="CheY-like"/>
    <property type="match status" value="1"/>
</dbReference>
<dbReference type="InterPro" id="IPR011006">
    <property type="entry name" value="CheY-like_superfamily"/>
</dbReference>
<dbReference type="PROSITE" id="PS50110">
    <property type="entry name" value="RESPONSE_REGULATORY"/>
    <property type="match status" value="1"/>
</dbReference>
<dbReference type="AlphaFoldDB" id="A0A0F9JB10"/>
<comment type="caution">
    <text evidence="2">The sequence shown here is derived from an EMBL/GenBank/DDBJ whole genome shotgun (WGS) entry which is preliminary data.</text>
</comment>
<dbReference type="GO" id="GO:0000160">
    <property type="term" value="P:phosphorelay signal transduction system"/>
    <property type="evidence" value="ECO:0007669"/>
    <property type="project" value="InterPro"/>
</dbReference>
<feature type="domain" description="Response regulatory" evidence="1">
    <location>
        <begin position="1"/>
        <end position="60"/>
    </location>
</feature>
<evidence type="ECO:0000259" key="1">
    <source>
        <dbReference type="PROSITE" id="PS50110"/>
    </source>
</evidence>
<name>A0A0F9JB10_9ZZZZ</name>
<reference evidence="2" key="1">
    <citation type="journal article" date="2015" name="Nature">
        <title>Complex archaea that bridge the gap between prokaryotes and eukaryotes.</title>
        <authorList>
            <person name="Spang A."/>
            <person name="Saw J.H."/>
            <person name="Jorgensen S.L."/>
            <person name="Zaremba-Niedzwiedzka K."/>
            <person name="Martijn J."/>
            <person name="Lind A.E."/>
            <person name="van Eijk R."/>
            <person name="Schleper C."/>
            <person name="Guy L."/>
            <person name="Ettema T.J."/>
        </authorList>
    </citation>
    <scope>NUCLEOTIDE SEQUENCE</scope>
</reference>
<dbReference type="InterPro" id="IPR001789">
    <property type="entry name" value="Sig_transdc_resp-reg_receiver"/>
</dbReference>
<feature type="non-terminal residue" evidence="2">
    <location>
        <position position="60"/>
    </location>
</feature>
<evidence type="ECO:0000313" key="2">
    <source>
        <dbReference type="EMBL" id="KKL96247.1"/>
    </source>
</evidence>
<proteinExistence type="predicted"/>
<gene>
    <name evidence="2" type="ORF">LCGC14_1846420</name>
</gene>
<dbReference type="Gene3D" id="3.40.50.2300">
    <property type="match status" value="1"/>
</dbReference>
<organism evidence="2">
    <name type="scientific">marine sediment metagenome</name>
    <dbReference type="NCBI Taxonomy" id="412755"/>
    <lineage>
        <taxon>unclassified sequences</taxon>
        <taxon>metagenomes</taxon>
        <taxon>ecological metagenomes</taxon>
    </lineage>
</organism>
<dbReference type="EMBL" id="LAZR01018481">
    <property type="protein sequence ID" value="KKL96247.1"/>
    <property type="molecule type" value="Genomic_DNA"/>
</dbReference>
<protein>
    <recommendedName>
        <fullName evidence="1">Response regulatory domain-containing protein</fullName>
    </recommendedName>
</protein>
<accession>A0A0F9JB10</accession>